<dbReference type="InterPro" id="IPR014043">
    <property type="entry name" value="Acyl_transferase_dom"/>
</dbReference>
<dbReference type="Pfam" id="PF08659">
    <property type="entry name" value="KR"/>
    <property type="match status" value="1"/>
</dbReference>
<dbReference type="InterPro" id="IPR009081">
    <property type="entry name" value="PP-bd_ACP"/>
</dbReference>
<dbReference type="InterPro" id="IPR014030">
    <property type="entry name" value="Ketoacyl_synth_N"/>
</dbReference>
<dbReference type="InterPro" id="IPR006162">
    <property type="entry name" value="Ppantetheine_attach_site"/>
</dbReference>
<comment type="cofactor">
    <cofactor evidence="1">
        <name>pantetheine 4'-phosphate</name>
        <dbReference type="ChEBI" id="CHEBI:47942"/>
    </cofactor>
</comment>
<dbReference type="Gene3D" id="3.40.366.10">
    <property type="entry name" value="Malonyl-Coenzyme A Acyl Carrier Protein, domain 2"/>
    <property type="match status" value="1"/>
</dbReference>
<dbReference type="PROSITE" id="PS00606">
    <property type="entry name" value="KS3_1"/>
    <property type="match status" value="1"/>
</dbReference>
<evidence type="ECO:0000313" key="11">
    <source>
        <dbReference type="Proteomes" id="UP001589867"/>
    </source>
</evidence>
<organism evidence="10 11">
    <name type="scientific">Phytohabitans kaempferiae</name>
    <dbReference type="NCBI Taxonomy" id="1620943"/>
    <lineage>
        <taxon>Bacteria</taxon>
        <taxon>Bacillati</taxon>
        <taxon>Actinomycetota</taxon>
        <taxon>Actinomycetes</taxon>
        <taxon>Micromonosporales</taxon>
        <taxon>Micromonosporaceae</taxon>
    </lineage>
</organism>
<dbReference type="Pfam" id="PF18369">
    <property type="entry name" value="PKS_DE"/>
    <property type="match status" value="1"/>
</dbReference>
<gene>
    <name evidence="10" type="ORF">ACFFIA_37860</name>
</gene>
<dbReference type="Pfam" id="PF00109">
    <property type="entry name" value="ketoacyl-synt"/>
    <property type="match status" value="1"/>
</dbReference>
<dbReference type="SMART" id="SM01294">
    <property type="entry name" value="PKS_PP_betabranch"/>
    <property type="match status" value="1"/>
</dbReference>
<feature type="domain" description="Ketosynthase family 3 (KS3)" evidence="9">
    <location>
        <begin position="38"/>
        <end position="450"/>
    </location>
</feature>
<dbReference type="RefSeq" id="WP_377260919.1">
    <property type="nucleotide sequence ID" value="NZ_JBHLUH010000082.1"/>
</dbReference>
<dbReference type="SMART" id="SM00823">
    <property type="entry name" value="PKS_PP"/>
    <property type="match status" value="1"/>
</dbReference>
<evidence type="ECO:0000256" key="2">
    <source>
        <dbReference type="ARBA" id="ARBA00022450"/>
    </source>
</evidence>
<protein>
    <submittedName>
        <fullName evidence="10">Type I polyketide synthase</fullName>
    </submittedName>
</protein>
<evidence type="ECO:0000256" key="5">
    <source>
        <dbReference type="ARBA" id="ARBA00023194"/>
    </source>
</evidence>
<dbReference type="InterPro" id="IPR057326">
    <property type="entry name" value="KR_dom"/>
</dbReference>
<dbReference type="Gene3D" id="6.10.40.10">
    <property type="match status" value="1"/>
</dbReference>
<dbReference type="InterPro" id="IPR015083">
    <property type="entry name" value="NorB/c/GfsB-D-like_docking"/>
</dbReference>
<dbReference type="InterPro" id="IPR018201">
    <property type="entry name" value="Ketoacyl_synth_AS"/>
</dbReference>
<dbReference type="Gene3D" id="1.10.1200.10">
    <property type="entry name" value="ACP-like"/>
    <property type="match status" value="1"/>
</dbReference>
<dbReference type="InterPro" id="IPR020806">
    <property type="entry name" value="PKS_PP-bd"/>
</dbReference>
<comment type="caution">
    <text evidence="10">The sequence shown here is derived from an EMBL/GenBank/DDBJ whole genome shotgun (WGS) entry which is preliminary data.</text>
</comment>
<keyword evidence="7" id="KW-0012">Acyltransferase</keyword>
<dbReference type="CDD" id="cd00833">
    <property type="entry name" value="PKS"/>
    <property type="match status" value="1"/>
</dbReference>
<keyword evidence="4" id="KW-0808">Transferase</keyword>
<dbReference type="InterPro" id="IPR036299">
    <property type="entry name" value="Polyketide_synth_docking_sf"/>
</dbReference>
<dbReference type="InterPro" id="IPR050091">
    <property type="entry name" value="PKS_NRPS_Biosynth_Enz"/>
</dbReference>
<dbReference type="InterPro" id="IPR013968">
    <property type="entry name" value="PKS_KR"/>
</dbReference>
<dbReference type="InterPro" id="IPR016039">
    <property type="entry name" value="Thiolase-like"/>
</dbReference>
<dbReference type="InterPro" id="IPR036291">
    <property type="entry name" value="NAD(P)-bd_dom_sf"/>
</dbReference>
<dbReference type="Pfam" id="PF00698">
    <property type="entry name" value="Acyl_transf_1"/>
    <property type="match status" value="1"/>
</dbReference>
<dbReference type="Gene3D" id="3.40.50.720">
    <property type="entry name" value="NAD(P)-binding Rossmann-like Domain"/>
    <property type="match status" value="1"/>
</dbReference>
<keyword evidence="11" id="KW-1185">Reference proteome</keyword>
<keyword evidence="5" id="KW-0045">Antibiotic biosynthesis</keyword>
<dbReference type="InterPro" id="IPR036736">
    <property type="entry name" value="ACP-like_sf"/>
</dbReference>
<dbReference type="Pfam" id="PF22621">
    <property type="entry name" value="CurL-like_PKS_C"/>
    <property type="match status" value="1"/>
</dbReference>
<dbReference type="SUPFAM" id="SSF51735">
    <property type="entry name" value="NAD(P)-binding Rossmann-fold domains"/>
    <property type="match status" value="2"/>
</dbReference>
<feature type="domain" description="Carrier" evidence="8">
    <location>
        <begin position="1491"/>
        <end position="1569"/>
    </location>
</feature>
<dbReference type="SUPFAM" id="SSF47336">
    <property type="entry name" value="ACP-like"/>
    <property type="match status" value="1"/>
</dbReference>
<keyword evidence="6" id="KW-0511">Multifunctional enzyme</keyword>
<evidence type="ECO:0000259" key="8">
    <source>
        <dbReference type="PROSITE" id="PS50075"/>
    </source>
</evidence>
<dbReference type="Gene3D" id="3.30.70.3290">
    <property type="match status" value="1"/>
</dbReference>
<keyword evidence="2" id="KW-0596">Phosphopantetheine</keyword>
<dbReference type="PROSITE" id="PS50075">
    <property type="entry name" value="CARRIER"/>
    <property type="match status" value="1"/>
</dbReference>
<dbReference type="InterPro" id="IPR041618">
    <property type="entry name" value="PKS_DE"/>
</dbReference>
<dbReference type="PROSITE" id="PS52004">
    <property type="entry name" value="KS3_2"/>
    <property type="match status" value="1"/>
</dbReference>
<evidence type="ECO:0000313" key="10">
    <source>
        <dbReference type="EMBL" id="MFC0533386.1"/>
    </source>
</evidence>
<dbReference type="Gene3D" id="3.40.47.10">
    <property type="match status" value="1"/>
</dbReference>
<dbReference type="Proteomes" id="UP001589867">
    <property type="component" value="Unassembled WGS sequence"/>
</dbReference>
<dbReference type="PROSITE" id="PS00012">
    <property type="entry name" value="PHOSPHOPANTETHEINE"/>
    <property type="match status" value="1"/>
</dbReference>
<dbReference type="SMART" id="SM00825">
    <property type="entry name" value="PKS_KS"/>
    <property type="match status" value="1"/>
</dbReference>
<reference evidence="10 11" key="1">
    <citation type="submission" date="2024-09" db="EMBL/GenBank/DDBJ databases">
        <authorList>
            <person name="Sun Q."/>
            <person name="Mori K."/>
        </authorList>
    </citation>
    <scope>NUCLEOTIDE SEQUENCE [LARGE SCALE GENOMIC DNA]</scope>
    <source>
        <strain evidence="10 11">TBRC 3947</strain>
    </source>
</reference>
<dbReference type="InterPro" id="IPR016036">
    <property type="entry name" value="Malonyl_transacylase_ACP-bd"/>
</dbReference>
<dbReference type="SUPFAM" id="SSF53901">
    <property type="entry name" value="Thiolase-like"/>
    <property type="match status" value="1"/>
</dbReference>
<dbReference type="CDD" id="cd08952">
    <property type="entry name" value="KR_1_SDR_x"/>
    <property type="match status" value="1"/>
</dbReference>
<name>A0ABV6MFL0_9ACTN</name>
<dbReference type="Pfam" id="PF02801">
    <property type="entry name" value="Ketoacyl-synt_C"/>
    <property type="match status" value="1"/>
</dbReference>
<dbReference type="SMART" id="SM00822">
    <property type="entry name" value="PKS_KR"/>
    <property type="match status" value="1"/>
</dbReference>
<dbReference type="EMBL" id="JBHLUH010000082">
    <property type="protein sequence ID" value="MFC0533386.1"/>
    <property type="molecule type" value="Genomic_DNA"/>
</dbReference>
<accession>A0ABV6MFL0</accession>
<keyword evidence="3" id="KW-0597">Phosphoprotein</keyword>
<evidence type="ECO:0000259" key="9">
    <source>
        <dbReference type="PROSITE" id="PS52004"/>
    </source>
</evidence>
<dbReference type="InterPro" id="IPR016035">
    <property type="entry name" value="Acyl_Trfase/lysoPLipase"/>
</dbReference>
<dbReference type="InterPro" id="IPR014031">
    <property type="entry name" value="Ketoacyl_synth_C"/>
</dbReference>
<proteinExistence type="predicted"/>
<evidence type="ECO:0000256" key="4">
    <source>
        <dbReference type="ARBA" id="ARBA00022679"/>
    </source>
</evidence>
<dbReference type="Pfam" id="PF08990">
    <property type="entry name" value="Docking"/>
    <property type="match status" value="1"/>
</dbReference>
<evidence type="ECO:0000256" key="6">
    <source>
        <dbReference type="ARBA" id="ARBA00023268"/>
    </source>
</evidence>
<dbReference type="NCBIfam" id="NF045894">
    <property type="entry name" value="PKS_plus_SDR"/>
    <property type="match status" value="1"/>
</dbReference>
<dbReference type="PANTHER" id="PTHR43775">
    <property type="entry name" value="FATTY ACID SYNTHASE"/>
    <property type="match status" value="1"/>
</dbReference>
<dbReference type="SUPFAM" id="SSF55048">
    <property type="entry name" value="Probable ACP-binding domain of malonyl-CoA ACP transacylase"/>
    <property type="match status" value="1"/>
</dbReference>
<evidence type="ECO:0000256" key="7">
    <source>
        <dbReference type="ARBA" id="ARBA00023315"/>
    </source>
</evidence>
<dbReference type="InterPro" id="IPR020841">
    <property type="entry name" value="PKS_Beta-ketoAc_synthase_dom"/>
</dbReference>
<dbReference type="Gene3D" id="6.10.140.1830">
    <property type="match status" value="1"/>
</dbReference>
<dbReference type="InterPro" id="IPR001227">
    <property type="entry name" value="Ac_transferase_dom_sf"/>
</dbReference>
<evidence type="ECO:0000256" key="1">
    <source>
        <dbReference type="ARBA" id="ARBA00001957"/>
    </source>
</evidence>
<dbReference type="Pfam" id="PF00550">
    <property type="entry name" value="PP-binding"/>
    <property type="match status" value="1"/>
</dbReference>
<dbReference type="SMART" id="SM00827">
    <property type="entry name" value="PKS_AT"/>
    <property type="match status" value="1"/>
</dbReference>
<dbReference type="SUPFAM" id="SSF101173">
    <property type="entry name" value="Docking domain B of the erythromycin polyketide synthase (DEBS)"/>
    <property type="match status" value="1"/>
</dbReference>
<evidence type="ECO:0000256" key="3">
    <source>
        <dbReference type="ARBA" id="ARBA00022553"/>
    </source>
</evidence>
<sequence>MSERAMATEDKLRDYLKRTAADLQTALRRLREVEARDGEPIAIVGMGCRFPGGVLSPEDLWELVAAGRDAIGEFPADRGWDIDGLYHPEPGQPDKTYVRTGGFLYSAAGFDADFFGISPREARRADPQQRILLETAWEAIERAGIDPHSLHGSPTGVFAGLMYHDYIQGSPGGSLVSGQVAYSLGLQGPAVTLDTACSSSLVAIHLASQALRRGDATLALAGGVTVMGTPEMFVDFSRQRGLAPDGRCKAFSADADGTSWAEGVGVLVLERLSDAQRAGHRVLAVLRGSAVNQDGASNGFTAPNGASQVRVIERALADAGLTSSDVDAVDAHGTGTTLGDPIEAQSLLATYGQGRPAGRPLWLGSVKSNLGHPQAAAGVAGVIKMVQALRHGVLPKTLHVSQPSSHVDWSAGAVELLTEARQWPTYGRPRRAAVSSFGISGTNAHLIIEEAPAAASGPAEPAVRAAAVDAPVVTPLVLSARTPAALAAAAARLDARLRADPDGSHRDLGFSLVTSRSTFEHRAVVVGRDRAELLAGLRGLATGAPSARVVTGQADVRGRTVFVFPGQGSQWAGMATGLLAESAVFAARVADCERALAPFTDWSVTSVLRGEPGAPPAERVDVVQPTLWTVMVSLAALWRAHGIEPAAVIGHSQGEIAAACVAGALSLEDGARVVALRSKAIGELLAGRGGMLSAGLAPDAVRARLERWPGRIWVAAENGARSVVLSGDSAALDEIQAELTADGVPRVKRVPVDYASHSAHVEELRERILADLAPVTPREVTVPMMSTVTGDWVDGTDLDPGYWFANLRRTVRFEPVVRALAERGHAAFVEVSPHPVVVMSIQETLDELDHNAVVTGTLRRGEGGLERLITSMAGLHTRGVAPDWSTFFPDGRLVDLPTYPFQHRRFWSEPASPPVPAPAGEPVDREFWHDVESGDVEALRARLRLEAGADSLDSLLPALSAWHRDQVTSSTVDSWRYRVVWRPMADPTAGGPAGTWLLAVPAGVPMAGAVADGLACSGADLVRLDLPDVPEGSAVPDAGRRGALAVRIRQALDGREPAGVLSLAAFDDRPPAGGHGLSRGMEGTITLFQALRDAGVAAPLWCVTTGAVAVDPTEDVDPAAAALWGLGTVLALDHPDRWGGMLDLAGAVDQPALGRLGAALSGLDDEDQLAIRPAGVFARRMVRTRRRAGTAAANTATHTGTSGWRPRGTVLITGGTGAIGAQVARWLARSGAEHLVLTSRRGPTAPAAAGLEADLVAAGAKVTVVACDVADAAALDRLLTALPAEPPLTAVVHAAGVLPDEAPLLDTTLAGFADHTRAKLDGAANLDRALGDRPLDAFILFSSGAAVWGTAGRPAYASANAFLDGLAQRRRARGLTATSIAWGSWGGGGMVDAATSERLTRLGLAEIDPVLAIEALRQALEHDESHLVVADIDWARFTPIYTLARPRPLLRDLPEARAALDAASGGPVPAADQAAGTSDLGARLAAISAPERARTLLGLVLAEAATVLGHDSPAGIEPRRAFKELGVDSVTAVDLRNRLAAATGLRLPATAVFDYANPKALADHLSAAFGGPDSGNEPGTGGVLAELDRLETLVAAMPHEEIERTGVTARLQAMVAKLTGALSPADGPGMASRLEGATVDQVLDLLDSELWTEGTWRGSDG</sequence>
<dbReference type="SUPFAM" id="SSF52151">
    <property type="entry name" value="FabD/lysophospholipase-like"/>
    <property type="match status" value="1"/>
</dbReference>
<dbReference type="PANTHER" id="PTHR43775:SF51">
    <property type="entry name" value="INACTIVE PHENOLPHTHIOCEROL SYNTHESIS POLYKETIDE SYNTHASE TYPE I PKS1-RELATED"/>
    <property type="match status" value="1"/>
</dbReference>